<evidence type="ECO:0000313" key="2">
    <source>
        <dbReference type="EMBL" id="OPJ87309.1"/>
    </source>
</evidence>
<evidence type="ECO:0000256" key="1">
    <source>
        <dbReference type="SAM" id="MobiDB-lite"/>
    </source>
</evidence>
<dbReference type="Proteomes" id="UP000190648">
    <property type="component" value="Unassembled WGS sequence"/>
</dbReference>
<dbReference type="EMBL" id="LSYS01001700">
    <property type="protein sequence ID" value="OPJ87309.1"/>
    <property type="molecule type" value="Genomic_DNA"/>
</dbReference>
<accession>A0A1V4KSB3</accession>
<protein>
    <submittedName>
        <fullName evidence="2">Uncharacterized protein</fullName>
    </submittedName>
</protein>
<reference evidence="2 3" key="1">
    <citation type="submission" date="2016-02" db="EMBL/GenBank/DDBJ databases">
        <title>Band-tailed pigeon sequencing and assembly.</title>
        <authorList>
            <person name="Soares A.E."/>
            <person name="Novak B.J."/>
            <person name="Rice E.S."/>
            <person name="O'Connell B."/>
            <person name="Chang D."/>
            <person name="Weber S."/>
            <person name="Shapiro B."/>
        </authorList>
    </citation>
    <scope>NUCLEOTIDE SEQUENCE [LARGE SCALE GENOMIC DNA]</scope>
    <source>
        <strain evidence="2">BTP2013</strain>
        <tissue evidence="2">Blood</tissue>
    </source>
</reference>
<feature type="compositionally biased region" description="Low complexity" evidence="1">
    <location>
        <begin position="55"/>
        <end position="68"/>
    </location>
</feature>
<comment type="caution">
    <text evidence="2">The sequence shown here is derived from an EMBL/GenBank/DDBJ whole genome shotgun (WGS) entry which is preliminary data.</text>
</comment>
<evidence type="ECO:0000313" key="3">
    <source>
        <dbReference type="Proteomes" id="UP000190648"/>
    </source>
</evidence>
<sequence>MLLWQLRWDLLGSGCVSLPTSCPRFARLEGRGEPQLRVRPPPITSPRGWARRRAPGAAAEAAPTTISA</sequence>
<keyword evidence="3" id="KW-1185">Reference proteome</keyword>
<name>A0A1V4KSB3_PATFA</name>
<organism evidence="2 3">
    <name type="scientific">Patagioenas fasciata monilis</name>
    <dbReference type="NCBI Taxonomy" id="372326"/>
    <lineage>
        <taxon>Eukaryota</taxon>
        <taxon>Metazoa</taxon>
        <taxon>Chordata</taxon>
        <taxon>Craniata</taxon>
        <taxon>Vertebrata</taxon>
        <taxon>Euteleostomi</taxon>
        <taxon>Archelosauria</taxon>
        <taxon>Archosauria</taxon>
        <taxon>Dinosauria</taxon>
        <taxon>Saurischia</taxon>
        <taxon>Theropoda</taxon>
        <taxon>Coelurosauria</taxon>
        <taxon>Aves</taxon>
        <taxon>Neognathae</taxon>
        <taxon>Neoaves</taxon>
        <taxon>Columbimorphae</taxon>
        <taxon>Columbiformes</taxon>
        <taxon>Columbidae</taxon>
        <taxon>Patagioenas</taxon>
    </lineage>
</organism>
<gene>
    <name evidence="2" type="ORF">AV530_000807</name>
</gene>
<feature type="region of interest" description="Disordered" evidence="1">
    <location>
        <begin position="33"/>
        <end position="68"/>
    </location>
</feature>
<dbReference type="AlphaFoldDB" id="A0A1V4KSB3"/>
<proteinExistence type="predicted"/>